<accession>A0A1J1H974</accession>
<protein>
    <submittedName>
        <fullName evidence="2">Uncharacterized protein</fullName>
    </submittedName>
</protein>
<dbReference type="VEuPathDB" id="PlasmoDB:PRELSG_0924900"/>
<dbReference type="Proteomes" id="UP000220158">
    <property type="component" value="Chromosome 9"/>
</dbReference>
<reference evidence="2 3" key="1">
    <citation type="submission" date="2015-04" db="EMBL/GenBank/DDBJ databases">
        <authorList>
            <consortium name="Pathogen Informatics"/>
        </authorList>
    </citation>
    <scope>NUCLEOTIDE SEQUENCE [LARGE SCALE GENOMIC DNA]</scope>
    <source>
        <strain evidence="2 3">SGS1</strain>
    </source>
</reference>
<keyword evidence="1" id="KW-0175">Coiled coil</keyword>
<keyword evidence="3" id="KW-1185">Reference proteome</keyword>
<dbReference type="RefSeq" id="XP_028533154.1">
    <property type="nucleotide sequence ID" value="XM_028676691.1"/>
</dbReference>
<dbReference type="EMBL" id="LN835304">
    <property type="protein sequence ID" value="CRH00149.1"/>
    <property type="molecule type" value="Genomic_DNA"/>
</dbReference>
<dbReference type="AlphaFoldDB" id="A0A1J1H974"/>
<proteinExistence type="predicted"/>
<evidence type="ECO:0000313" key="2">
    <source>
        <dbReference type="EMBL" id="CRH00149.1"/>
    </source>
</evidence>
<dbReference type="GeneID" id="39736261"/>
<evidence type="ECO:0000256" key="1">
    <source>
        <dbReference type="SAM" id="Coils"/>
    </source>
</evidence>
<name>A0A1J1H974_PLARL</name>
<organism evidence="2 3">
    <name type="scientific">Plasmodium relictum</name>
    <dbReference type="NCBI Taxonomy" id="85471"/>
    <lineage>
        <taxon>Eukaryota</taxon>
        <taxon>Sar</taxon>
        <taxon>Alveolata</taxon>
        <taxon>Apicomplexa</taxon>
        <taxon>Aconoidasida</taxon>
        <taxon>Haemosporida</taxon>
        <taxon>Plasmodiidae</taxon>
        <taxon>Plasmodium</taxon>
        <taxon>Plasmodium (Haemamoeba)</taxon>
    </lineage>
</organism>
<evidence type="ECO:0000313" key="3">
    <source>
        <dbReference type="Proteomes" id="UP000220158"/>
    </source>
</evidence>
<dbReference type="OrthoDB" id="10524924at2759"/>
<sequence length="221" mass="26672">MIYFERNIEENFSVVIETPMKTNSDQNSIRYVENQIKNISKNYLNNCYLKKLEENSNTCLKEKSDTYLKNSDSVHKKYIENSNEKNYDLIDLDIKKLHILEKKINEINYWENEIQNLKKKKKEAFEKKVKLHLELMKYNNDKKKLEEIEYIKKSKINEQLAVLARAEYAKEVIERNIISKKIVKEDNINLVLLSLKNLKTHIEYTYLNKEKEKKNKYFFSL</sequence>
<dbReference type="KEGG" id="prel:PRELSG_0924900"/>
<feature type="coiled-coil region" evidence="1">
    <location>
        <begin position="100"/>
        <end position="148"/>
    </location>
</feature>
<gene>
    <name evidence="2" type="ORF">PRELSG_0924900</name>
</gene>